<feature type="repeat" description="ANK" evidence="3">
    <location>
        <begin position="46"/>
        <end position="75"/>
    </location>
</feature>
<dbReference type="PANTHER" id="PTHR24198">
    <property type="entry name" value="ANKYRIN REPEAT AND PROTEIN KINASE DOMAIN-CONTAINING PROTEIN"/>
    <property type="match status" value="1"/>
</dbReference>
<reference evidence="6 7" key="1">
    <citation type="submission" date="2014-11" db="EMBL/GenBank/DDBJ databases">
        <title>Genome sequence and analysis of novel Kurthia sp.</title>
        <authorList>
            <person name="Lawson J.N."/>
            <person name="Gonzalez J.E."/>
            <person name="Rinauldi L."/>
            <person name="Xuan Z."/>
            <person name="Firman A."/>
            <person name="Shaddox L."/>
            <person name="Trudeau A."/>
            <person name="Shah S."/>
            <person name="Reiman D."/>
        </authorList>
    </citation>
    <scope>NUCLEOTIDE SEQUENCE [LARGE SCALE GENOMIC DNA]</scope>
    <source>
        <strain evidence="6 7">3B1D</strain>
    </source>
</reference>
<dbReference type="PROSITE" id="PS50297">
    <property type="entry name" value="ANK_REP_REGION"/>
    <property type="match status" value="2"/>
</dbReference>
<dbReference type="Gene3D" id="1.25.40.20">
    <property type="entry name" value="Ankyrin repeat-containing domain"/>
    <property type="match status" value="1"/>
</dbReference>
<keyword evidence="7" id="KW-1185">Reference proteome</keyword>
<comment type="caution">
    <text evidence="6">The sequence shown here is derived from an EMBL/GenBank/DDBJ whole genome shotgun (WGS) entry which is preliminary data.</text>
</comment>
<feature type="domain" description="Suppressor of fused-like" evidence="5">
    <location>
        <begin position="232"/>
        <end position="397"/>
    </location>
</feature>
<accession>A0A433RRI5</accession>
<evidence type="ECO:0000256" key="4">
    <source>
        <dbReference type="SAM" id="MobiDB-lite"/>
    </source>
</evidence>
<keyword evidence="2 3" id="KW-0040">ANK repeat</keyword>
<dbReference type="Pfam" id="PF05076">
    <property type="entry name" value="SUFU"/>
    <property type="match status" value="2"/>
</dbReference>
<feature type="compositionally biased region" description="Acidic residues" evidence="4">
    <location>
        <begin position="184"/>
        <end position="202"/>
    </location>
</feature>
<dbReference type="PROSITE" id="PS50088">
    <property type="entry name" value="ANK_REPEAT"/>
    <property type="match status" value="2"/>
</dbReference>
<dbReference type="OrthoDB" id="4827574at2"/>
<dbReference type="SUPFAM" id="SSF48403">
    <property type="entry name" value="Ankyrin repeat"/>
    <property type="match status" value="1"/>
</dbReference>
<feature type="repeat" description="ANK" evidence="3">
    <location>
        <begin position="77"/>
        <end position="109"/>
    </location>
</feature>
<evidence type="ECO:0000313" key="7">
    <source>
        <dbReference type="Proteomes" id="UP000288623"/>
    </source>
</evidence>
<organism evidence="6 7">
    <name type="scientific">Candidatus Kurthia intestinigallinarum</name>
    <dbReference type="NCBI Taxonomy" id="1562256"/>
    <lineage>
        <taxon>Bacteria</taxon>
        <taxon>Bacillati</taxon>
        <taxon>Bacillota</taxon>
        <taxon>Bacilli</taxon>
        <taxon>Bacillales</taxon>
        <taxon>Caryophanaceae</taxon>
        <taxon>Kurthia</taxon>
    </lineage>
</organism>
<keyword evidence="1" id="KW-0677">Repeat</keyword>
<feature type="region of interest" description="Disordered" evidence="4">
    <location>
        <begin position="172"/>
        <end position="205"/>
    </location>
</feature>
<evidence type="ECO:0000256" key="3">
    <source>
        <dbReference type="PROSITE-ProRule" id="PRU00023"/>
    </source>
</evidence>
<evidence type="ECO:0000256" key="2">
    <source>
        <dbReference type="ARBA" id="ARBA00023043"/>
    </source>
</evidence>
<dbReference type="EMBL" id="JTFC01000036">
    <property type="protein sequence ID" value="RUS53720.1"/>
    <property type="molecule type" value="Genomic_DNA"/>
</dbReference>
<proteinExistence type="predicted"/>
<sequence>MENKKPNTPLLNQTVQKAIREGKLDVLQQLDENNEDVLHAYTPVGTVLHLAAESNQLAIVKWLLESGMDIDEESFPYKDTAIKSAAAKGHYEMVRYLLQQGAAINFEPPHPYKDVLFGAIRSGNKEVVQLLIDYGVDTTIRYFERKDAEVMAKEQNQTEILALIQAHNATLPADHVPRTTPKEEYDDEDEDYEDEDEEEYEEPSSHAVIRAAFEEVYGPIQTTYYQNFPSEVPIQAHIIAPSAAHPYYVLFTTGMSDRAVGYNLLYVENMMKVPADWLEGGADWLDREKIWPINWLIKLACIPHDENVQPARGVIVPNKGDLADPYGIETYLSCMLISAPTDSDIQHLQVEGEEIRIDELVPVYKAEWQYAEANGYTALQEKLTAARVQEVIDFQRPAVVEKSVDDGQPNSKVAAKITEALTDEEKVRENFEKEYGPIAIQISNLLEEENPTLTITGNIIYPTKKHPYYVVFTLGVSNHLPPNVTHNEAYEMMMKLPLNWVASEGEWTLPEKNWPLRMMAEFGYSARKKLQKIYGYTTFPIEGNALKILSNHTKMTHLLAREPNEFSISGTVVEKVLIVAHQLIPIYESEMDYAEGIYGADVLRLLEKQQADNILVVNRPPSV</sequence>
<evidence type="ECO:0000259" key="5">
    <source>
        <dbReference type="Pfam" id="PF05076"/>
    </source>
</evidence>
<name>A0A433RRI5_9BACL</name>
<dbReference type="RefSeq" id="WP_126991341.1">
    <property type="nucleotide sequence ID" value="NZ_JTFC01000036.1"/>
</dbReference>
<dbReference type="AlphaFoldDB" id="A0A433RRI5"/>
<evidence type="ECO:0000256" key="1">
    <source>
        <dbReference type="ARBA" id="ARBA00022737"/>
    </source>
</evidence>
<gene>
    <name evidence="6" type="ORF">QI30_14550</name>
</gene>
<feature type="domain" description="Suppressor of fused-like" evidence="5">
    <location>
        <begin position="460"/>
        <end position="619"/>
    </location>
</feature>
<dbReference type="InterPro" id="IPR020941">
    <property type="entry name" value="SUFU-like_domain"/>
</dbReference>
<protein>
    <recommendedName>
        <fullName evidence="5">Suppressor of fused-like domain-containing protein</fullName>
    </recommendedName>
</protein>
<dbReference type="SMART" id="SM00248">
    <property type="entry name" value="ANK"/>
    <property type="match status" value="3"/>
</dbReference>
<dbReference type="InterPro" id="IPR036770">
    <property type="entry name" value="Ankyrin_rpt-contain_sf"/>
</dbReference>
<evidence type="ECO:0000313" key="6">
    <source>
        <dbReference type="EMBL" id="RUS53720.1"/>
    </source>
</evidence>
<dbReference type="PANTHER" id="PTHR24198:SF165">
    <property type="entry name" value="ANKYRIN REPEAT-CONTAINING PROTEIN-RELATED"/>
    <property type="match status" value="1"/>
</dbReference>
<dbReference type="InterPro" id="IPR002110">
    <property type="entry name" value="Ankyrin_rpt"/>
</dbReference>
<dbReference type="Pfam" id="PF12796">
    <property type="entry name" value="Ank_2"/>
    <property type="match status" value="1"/>
</dbReference>
<dbReference type="Proteomes" id="UP000288623">
    <property type="component" value="Unassembled WGS sequence"/>
</dbReference>